<dbReference type="Proteomes" id="UP000278566">
    <property type="component" value="Unassembled WGS sequence"/>
</dbReference>
<evidence type="ECO:0000313" key="6">
    <source>
        <dbReference type="EMBL" id="CYW25321.1"/>
    </source>
</evidence>
<dbReference type="Pfam" id="PF05063">
    <property type="entry name" value="MT-A70"/>
    <property type="match status" value="1"/>
</dbReference>
<dbReference type="PROSITE" id="PS51143">
    <property type="entry name" value="MT_A70"/>
    <property type="match status" value="1"/>
</dbReference>
<evidence type="ECO:0000256" key="4">
    <source>
        <dbReference type="PROSITE-ProRule" id="PRU00489"/>
    </source>
</evidence>
<dbReference type="EMBL" id="FIIN01000019">
    <property type="protein sequence ID" value="CYW25321.1"/>
    <property type="molecule type" value="Genomic_DNA"/>
</dbReference>
<gene>
    <name evidence="7" type="ORF">EI220_02810</name>
    <name evidence="6" type="ORF">ERS132452_02094</name>
</gene>
<reference evidence="6 8" key="1">
    <citation type="submission" date="2016-02" db="EMBL/GenBank/DDBJ databases">
        <authorList>
            <consortium name="Pathogen Informatics"/>
        </authorList>
    </citation>
    <scope>NUCLEOTIDE SEQUENCE [LARGE SCALE GENOMIC DNA]</scope>
    <source>
        <strain evidence="6 8">LSS90</strain>
    </source>
</reference>
<dbReference type="InterPro" id="IPR007757">
    <property type="entry name" value="MT-A70-like"/>
</dbReference>
<dbReference type="InterPro" id="IPR029063">
    <property type="entry name" value="SAM-dependent_MTases_sf"/>
</dbReference>
<feature type="compositionally biased region" description="Polar residues" evidence="5">
    <location>
        <begin position="201"/>
        <end position="214"/>
    </location>
</feature>
<evidence type="ECO:0000256" key="2">
    <source>
        <dbReference type="ARBA" id="ARBA00022679"/>
    </source>
</evidence>
<dbReference type="PANTHER" id="PTHR12829">
    <property type="entry name" value="N6-ADENOSINE-METHYLTRANSFERASE"/>
    <property type="match status" value="1"/>
</dbReference>
<evidence type="ECO:0000313" key="9">
    <source>
        <dbReference type="Proteomes" id="UP000278566"/>
    </source>
</evidence>
<dbReference type="GO" id="GO:0032259">
    <property type="term" value="P:methylation"/>
    <property type="evidence" value="ECO:0007669"/>
    <property type="project" value="UniProtKB-KW"/>
</dbReference>
<dbReference type="AlphaFoldDB" id="A0A0Z8ND44"/>
<keyword evidence="2 6" id="KW-0808">Transferase</keyword>
<dbReference type="Proteomes" id="UP000071765">
    <property type="component" value="Unassembled WGS sequence"/>
</dbReference>
<keyword evidence="3" id="KW-0949">S-adenosyl-L-methionine</keyword>
<evidence type="ECO:0000256" key="5">
    <source>
        <dbReference type="SAM" id="MobiDB-lite"/>
    </source>
</evidence>
<proteinExistence type="inferred from homology"/>
<evidence type="ECO:0000256" key="1">
    <source>
        <dbReference type="ARBA" id="ARBA00022603"/>
    </source>
</evidence>
<dbReference type="SUPFAM" id="SSF53335">
    <property type="entry name" value="S-adenosyl-L-methionine-dependent methyltransferases"/>
    <property type="match status" value="1"/>
</dbReference>
<dbReference type="EMBL" id="RRZO01000006">
    <property type="protein sequence ID" value="RRN52115.1"/>
    <property type="molecule type" value="Genomic_DNA"/>
</dbReference>
<dbReference type="Gene3D" id="3.40.50.150">
    <property type="entry name" value="Vaccinia Virus protein VP39"/>
    <property type="match status" value="1"/>
</dbReference>
<evidence type="ECO:0000256" key="3">
    <source>
        <dbReference type="ARBA" id="ARBA00022691"/>
    </source>
</evidence>
<organism evidence="6 8">
    <name type="scientific">Streptococcus suis</name>
    <dbReference type="NCBI Taxonomy" id="1307"/>
    <lineage>
        <taxon>Bacteria</taxon>
        <taxon>Bacillati</taxon>
        <taxon>Bacillota</taxon>
        <taxon>Bacilli</taxon>
        <taxon>Lactobacillales</taxon>
        <taxon>Streptococcaceae</taxon>
        <taxon>Streptococcus</taxon>
    </lineage>
</organism>
<sequence>MTNQQEEKLKDIISTYRAKHQPKKFKTVLADPPWEVAQKGKYGAVAHYDLMSVEDIKKMPVKDLVEDNAHLWIWTYPAVLEQTYEVIRAWGFEPKSLFTWVKPRLGLGNYLRNCTEQVLFCTRGKAPIKFKGQMNWGFFPLQDHSHKPEEQYAIIERCSDGDYLELFARRPVPSDKNWSLWGNEIKSDVVIPGYPVPEYSQNPRDFTQISVQEPSNDETN</sequence>
<dbReference type="RefSeq" id="WP_044674828.1">
    <property type="nucleotide sequence ID" value="NZ_CEDG01000068.1"/>
</dbReference>
<dbReference type="GO" id="GO:0009007">
    <property type="term" value="F:site-specific DNA-methyltransferase (adenine-specific) activity"/>
    <property type="evidence" value="ECO:0007669"/>
    <property type="project" value="UniProtKB-EC"/>
</dbReference>
<keyword evidence="1 6" id="KW-0489">Methyltransferase</keyword>
<dbReference type="EC" id="2.1.1.72" evidence="6"/>
<accession>A0A0Z8ND44</accession>
<comment type="similarity">
    <text evidence="4">Belongs to the MT-A70-like family.</text>
</comment>
<reference evidence="7 9" key="2">
    <citation type="submission" date="2018-11" db="EMBL/GenBank/DDBJ databases">
        <title>Changes in penicillin susceptibility of Streptococcus suis isolates by amino acid alterations in the penicillin-binding protein.</title>
        <authorList>
            <person name="Niemann L."/>
            <person name="Eichhorn I."/>
        </authorList>
    </citation>
    <scope>NUCLEOTIDE SEQUENCE [LARGE SCALE GENOMIC DNA]</scope>
    <source>
        <strain evidence="7 9">IMT40738</strain>
    </source>
</reference>
<name>A0A0Z8ND44_STRSU</name>
<feature type="region of interest" description="Disordered" evidence="5">
    <location>
        <begin position="201"/>
        <end position="220"/>
    </location>
</feature>
<protein>
    <submittedName>
        <fullName evidence="6">Adenine-specific methyltransferase</fullName>
        <ecNumber evidence="6">2.1.1.72</ecNumber>
    </submittedName>
    <submittedName>
        <fullName evidence="7">Cytosine methyltransferase</fullName>
    </submittedName>
</protein>
<dbReference type="PANTHER" id="PTHR12829:SF7">
    <property type="entry name" value="N6-ADENOSINE-METHYLTRANSFERASE CATALYTIC SUBUNIT"/>
    <property type="match status" value="1"/>
</dbReference>
<evidence type="ECO:0000313" key="7">
    <source>
        <dbReference type="EMBL" id="RRN52115.1"/>
    </source>
</evidence>
<evidence type="ECO:0000313" key="8">
    <source>
        <dbReference type="Proteomes" id="UP000071765"/>
    </source>
</evidence>